<keyword evidence="3" id="KW-0285">Flavoprotein</keyword>
<dbReference type="PROSITE" id="PS00862">
    <property type="entry name" value="OX2_COVAL_FAD"/>
    <property type="match status" value="1"/>
</dbReference>
<dbReference type="InterPro" id="IPR016169">
    <property type="entry name" value="FAD-bd_PCMH_sub2"/>
</dbReference>
<dbReference type="InterPro" id="IPR036318">
    <property type="entry name" value="FAD-bd_PCMH-like_sf"/>
</dbReference>
<dbReference type="Pfam" id="PF01565">
    <property type="entry name" value="FAD_binding_4"/>
    <property type="match status" value="1"/>
</dbReference>
<comment type="similarity">
    <text evidence="2">Belongs to the oxygen-dependent FAD-linked oxidoreductase family.</text>
</comment>
<dbReference type="InterPro" id="IPR012951">
    <property type="entry name" value="BBE"/>
</dbReference>
<dbReference type="GO" id="GO:0016491">
    <property type="term" value="F:oxidoreductase activity"/>
    <property type="evidence" value="ECO:0007669"/>
    <property type="project" value="UniProtKB-KW"/>
</dbReference>
<evidence type="ECO:0000256" key="5">
    <source>
        <dbReference type="ARBA" id="ARBA00023002"/>
    </source>
</evidence>
<sequence>MTRWCGPTEPEYDEQRALFNAMIDKRPRLIASCASPGDVKEALERAAADGLAVAVRSGGHSVAGQSTNDDGLVIDVRAMKGVEIDPDARRARVAAGCTWGEFDAAAQEHGLATTGGRVSTTGVAGLTLGGGSGWLERQHGLSCDNLLALELVTADGREIRADESQHQDLLWASKGGGGNFGVVTALEFRLHPVGPMILGGLMAWPFDRAADVAPAYRDWADTAPDELGSALVVISGPPEEFIPPHLQGEPLVAVAVCWNGDHATGAELMKVLRDLSPEVDLVGPMPYAQLQSMIDDPPGLRQYWSADYHDDFPDAALDVFLDAGARRPSPMTQHLLLPWGGALARVDADATPLSQRAARWVSHPFATWEDPADDEANIAWVRDYRRANAPFTTGGVYLNFIGAEGDDRIKAAFGDAKYERLVGIKSEYDPRNVFAGNQNIRPRATV</sequence>
<evidence type="ECO:0000256" key="3">
    <source>
        <dbReference type="ARBA" id="ARBA00022630"/>
    </source>
</evidence>
<dbReference type="SUPFAM" id="SSF56176">
    <property type="entry name" value="FAD-binding/transporter-associated domain-like"/>
    <property type="match status" value="1"/>
</dbReference>
<dbReference type="Gene3D" id="3.30.465.10">
    <property type="match status" value="1"/>
</dbReference>
<dbReference type="Gene3D" id="3.30.43.10">
    <property type="entry name" value="Uridine Diphospho-n-acetylenolpyruvylglucosamine Reductase, domain 2"/>
    <property type="match status" value="1"/>
</dbReference>
<comment type="cofactor">
    <cofactor evidence="1">
        <name>FAD</name>
        <dbReference type="ChEBI" id="CHEBI:57692"/>
    </cofactor>
</comment>
<protein>
    <submittedName>
        <fullName evidence="6">Putative oxidoreductase</fullName>
    </submittedName>
</protein>
<dbReference type="EMBL" id="CP009896">
    <property type="protein sequence ID" value="AIY17869.1"/>
    <property type="molecule type" value="Genomic_DNA"/>
</dbReference>
<keyword evidence="4" id="KW-0274">FAD</keyword>
<dbReference type="PANTHER" id="PTHR42973:SF39">
    <property type="entry name" value="FAD-BINDING PCMH-TYPE DOMAIN-CONTAINING PROTEIN"/>
    <property type="match status" value="1"/>
</dbReference>
<dbReference type="KEGG" id="psim:KR76_15810"/>
<dbReference type="GO" id="GO:0071949">
    <property type="term" value="F:FAD binding"/>
    <property type="evidence" value="ECO:0007669"/>
    <property type="project" value="InterPro"/>
</dbReference>
<accession>A0A0A1DKJ4</accession>
<evidence type="ECO:0000256" key="2">
    <source>
        <dbReference type="ARBA" id="ARBA00005466"/>
    </source>
</evidence>
<dbReference type="STRING" id="2045.KR76_15810"/>
<keyword evidence="7" id="KW-1185">Reference proteome</keyword>
<dbReference type="Gene3D" id="3.40.462.20">
    <property type="match status" value="1"/>
</dbReference>
<evidence type="ECO:0000256" key="1">
    <source>
        <dbReference type="ARBA" id="ARBA00001974"/>
    </source>
</evidence>
<dbReference type="InterPro" id="IPR050416">
    <property type="entry name" value="FAD-linked_Oxidoreductase"/>
</dbReference>
<dbReference type="eggNOG" id="COG0277">
    <property type="taxonomic scope" value="Bacteria"/>
</dbReference>
<gene>
    <name evidence="6" type="ORF">KR76_15810</name>
</gene>
<dbReference type="PANTHER" id="PTHR42973">
    <property type="entry name" value="BINDING OXIDOREDUCTASE, PUTATIVE (AFU_ORTHOLOGUE AFUA_1G17690)-RELATED"/>
    <property type="match status" value="1"/>
</dbReference>
<dbReference type="RefSeq" id="WP_038679622.1">
    <property type="nucleotide sequence ID" value="NZ_BJMC01000026.1"/>
</dbReference>
<evidence type="ECO:0000313" key="7">
    <source>
        <dbReference type="Proteomes" id="UP000030300"/>
    </source>
</evidence>
<dbReference type="GeneID" id="96610301"/>
<reference evidence="6 7" key="1">
    <citation type="journal article" date="2015" name="Genome Announc.">
        <title>Complete Genome Sequence of Steroid-Transforming Nocardioides simplex VKM Ac-2033D.</title>
        <authorList>
            <person name="Shtratnikova V.Y."/>
            <person name="Schelkunov M.I."/>
            <person name="Pekov Y.A."/>
            <person name="Fokina V.V."/>
            <person name="Logacheva M.D."/>
            <person name="Sokolov S.L."/>
            <person name="Bragin E.Y."/>
            <person name="Ashapkin V.V."/>
            <person name="Donova M.V."/>
        </authorList>
    </citation>
    <scope>NUCLEOTIDE SEQUENCE [LARGE SCALE GENOMIC DNA]</scope>
    <source>
        <strain evidence="6 7">VKM Ac-2033D</strain>
    </source>
</reference>
<proteinExistence type="inferred from homology"/>
<keyword evidence="5" id="KW-0560">Oxidoreductase</keyword>
<dbReference type="InterPro" id="IPR006093">
    <property type="entry name" value="Oxy_OxRdtase_FAD_BS"/>
</dbReference>
<evidence type="ECO:0000256" key="4">
    <source>
        <dbReference type="ARBA" id="ARBA00022827"/>
    </source>
</evidence>
<dbReference type="AlphaFoldDB" id="A0A0A1DKJ4"/>
<dbReference type="HOGENOM" id="CLU_018354_10_0_11"/>
<dbReference type="InterPro" id="IPR006094">
    <property type="entry name" value="Oxid_FAD_bind_N"/>
</dbReference>
<dbReference type="PROSITE" id="PS51387">
    <property type="entry name" value="FAD_PCMH"/>
    <property type="match status" value="1"/>
</dbReference>
<dbReference type="Proteomes" id="UP000030300">
    <property type="component" value="Chromosome"/>
</dbReference>
<organism evidence="6 7">
    <name type="scientific">Nocardioides simplex</name>
    <name type="common">Arthrobacter simplex</name>
    <dbReference type="NCBI Taxonomy" id="2045"/>
    <lineage>
        <taxon>Bacteria</taxon>
        <taxon>Bacillati</taxon>
        <taxon>Actinomycetota</taxon>
        <taxon>Actinomycetes</taxon>
        <taxon>Propionibacteriales</taxon>
        <taxon>Nocardioidaceae</taxon>
        <taxon>Pimelobacter</taxon>
    </lineage>
</organism>
<evidence type="ECO:0000313" key="6">
    <source>
        <dbReference type="EMBL" id="AIY17869.1"/>
    </source>
</evidence>
<dbReference type="InterPro" id="IPR016167">
    <property type="entry name" value="FAD-bd_PCMH_sub1"/>
</dbReference>
<dbReference type="Pfam" id="PF08031">
    <property type="entry name" value="BBE"/>
    <property type="match status" value="1"/>
</dbReference>
<name>A0A0A1DKJ4_NOCSI</name>
<dbReference type="InterPro" id="IPR016166">
    <property type="entry name" value="FAD-bd_PCMH"/>
</dbReference>